<dbReference type="AlphaFoldDB" id="A0AAV1P8N7"/>
<evidence type="ECO:0000313" key="1">
    <source>
        <dbReference type="EMBL" id="CAK6967022.1"/>
    </source>
</evidence>
<dbReference type="EMBL" id="CAWUFR010000099">
    <property type="protein sequence ID" value="CAK6967022.1"/>
    <property type="molecule type" value="Genomic_DNA"/>
</dbReference>
<protein>
    <submittedName>
        <fullName evidence="1">Uncharacterized protein LOC122869313 isoform X2</fullName>
    </submittedName>
</protein>
<keyword evidence="2" id="KW-1185">Reference proteome</keyword>
<name>A0AAV1P8N7_SCOSC</name>
<accession>A0AAV1P8N7</accession>
<evidence type="ECO:0000313" key="2">
    <source>
        <dbReference type="Proteomes" id="UP001314229"/>
    </source>
</evidence>
<sequence length="318" mass="36123">MESILMGMEYDSRDKAGLIFSVRCAEENQKRRKKRHDKTAHQSAVSLKRCVQTPYQPESPRCVKRPRCGIRDITLERKLKLSGIKLFECDDRVYLNSSDEFRKDLRSRIGCRVIRGGHFRGFSHSSDSSTHTRKVSLRHCVRTAEKVAFKFLFAVRVGHSTFRKLWRQTCCGSAKKTTMPHSSSSLPDCVKSATLRKQEQHLFMIGMNCQAFQYMVASCRATVGMLGVKFGPNTPCRHDLTMHYSRLCTAVCCEGVPQQVTYLINEGHWVLTQSSFTCDISFRSGSERNVQLHGQLLWTDQEQVHPVVPGLAMHGGSS</sequence>
<comment type="caution">
    <text evidence="1">The sequence shown here is derived from an EMBL/GenBank/DDBJ whole genome shotgun (WGS) entry which is preliminary data.</text>
</comment>
<reference evidence="1 2" key="1">
    <citation type="submission" date="2024-01" db="EMBL/GenBank/DDBJ databases">
        <authorList>
            <person name="Alioto T."/>
            <person name="Alioto T."/>
            <person name="Gomez Garrido J."/>
        </authorList>
    </citation>
    <scope>NUCLEOTIDE SEQUENCE [LARGE SCALE GENOMIC DNA]</scope>
</reference>
<organism evidence="1 2">
    <name type="scientific">Scomber scombrus</name>
    <name type="common">Atlantic mackerel</name>
    <name type="synonym">Scomber vernalis</name>
    <dbReference type="NCBI Taxonomy" id="13677"/>
    <lineage>
        <taxon>Eukaryota</taxon>
        <taxon>Metazoa</taxon>
        <taxon>Chordata</taxon>
        <taxon>Craniata</taxon>
        <taxon>Vertebrata</taxon>
        <taxon>Euteleostomi</taxon>
        <taxon>Actinopterygii</taxon>
        <taxon>Neopterygii</taxon>
        <taxon>Teleostei</taxon>
        <taxon>Neoteleostei</taxon>
        <taxon>Acanthomorphata</taxon>
        <taxon>Pelagiaria</taxon>
        <taxon>Scombriformes</taxon>
        <taxon>Scombridae</taxon>
        <taxon>Scomber</taxon>
    </lineage>
</organism>
<gene>
    <name evidence="1" type="ORF">FSCOSCO3_A021308</name>
</gene>
<proteinExistence type="predicted"/>
<dbReference type="Proteomes" id="UP001314229">
    <property type="component" value="Unassembled WGS sequence"/>
</dbReference>